<sequence>MSRSGDQSANVEPNVEAKPNQEGAGVAAPAGARGQAGSTDSDAPVQLAVFDFDGTSIDGNSPVLLVAHLMKLGLLRKRVVSRILLWAAAYKLRLPQNEARVRGLVFTAFEGWPAKKVDTFLADFYDHSIAPIFRPQADAAMRAHAEAGDVVLVVSATFEPIILRAMEHHPFAYQVSTRMCVAPDGTYERRVEGLPVEGEEKLAAVQRFGDEHFGPGKWELAAAYGDHHSDRVVLGAAKRAFAVTPDRPLTRTARACGWSILNW</sequence>
<dbReference type="NCBIfam" id="TIGR01488">
    <property type="entry name" value="HAD-SF-IB"/>
    <property type="match status" value="1"/>
</dbReference>
<dbReference type="SUPFAM" id="SSF56784">
    <property type="entry name" value="HAD-like"/>
    <property type="match status" value="1"/>
</dbReference>
<keyword evidence="3 6" id="KW-0378">Hydrolase</keyword>
<dbReference type="InterPro" id="IPR023214">
    <property type="entry name" value="HAD_sf"/>
</dbReference>
<dbReference type="Gene3D" id="1.20.1440.100">
    <property type="entry name" value="SG protein - dephosphorylation function"/>
    <property type="match status" value="1"/>
</dbReference>
<comment type="similarity">
    <text evidence="1">Belongs to the HAD-like hydrolase superfamily. SerB family.</text>
</comment>
<feature type="compositionally biased region" description="Low complexity" evidence="5">
    <location>
        <begin position="23"/>
        <end position="37"/>
    </location>
</feature>
<evidence type="ECO:0000256" key="3">
    <source>
        <dbReference type="ARBA" id="ARBA00022801"/>
    </source>
</evidence>
<comment type="caution">
    <text evidence="6">The sequence shown here is derived from an EMBL/GenBank/DDBJ whole genome shotgun (WGS) entry which is preliminary data.</text>
</comment>
<evidence type="ECO:0000313" key="6">
    <source>
        <dbReference type="EMBL" id="RNL42540.1"/>
    </source>
</evidence>
<evidence type="ECO:0000313" key="7">
    <source>
        <dbReference type="Proteomes" id="UP000278632"/>
    </source>
</evidence>
<dbReference type="Gene3D" id="3.40.50.1000">
    <property type="entry name" value="HAD superfamily/HAD-like"/>
    <property type="match status" value="1"/>
</dbReference>
<protein>
    <submittedName>
        <fullName evidence="6">HAD-IB family hydrolase</fullName>
    </submittedName>
</protein>
<dbReference type="GO" id="GO:0046872">
    <property type="term" value="F:metal ion binding"/>
    <property type="evidence" value="ECO:0007669"/>
    <property type="project" value="UniProtKB-KW"/>
</dbReference>
<evidence type="ECO:0000256" key="2">
    <source>
        <dbReference type="ARBA" id="ARBA00022723"/>
    </source>
</evidence>
<reference evidence="7" key="1">
    <citation type="submission" date="2018-05" db="EMBL/GenBank/DDBJ databases">
        <title>Genome Sequencing of selected type strains of the family Eggerthellaceae.</title>
        <authorList>
            <person name="Danylec N."/>
            <person name="Stoll D.A."/>
            <person name="Doetsch A."/>
            <person name="Huch M."/>
        </authorList>
    </citation>
    <scope>NUCLEOTIDE SEQUENCE [LARGE SCALE GENOMIC DNA]</scope>
    <source>
        <strain evidence="7">DSM 16106</strain>
    </source>
</reference>
<evidence type="ECO:0000256" key="1">
    <source>
        <dbReference type="ARBA" id="ARBA00009184"/>
    </source>
</evidence>
<dbReference type="EMBL" id="QICD01000017">
    <property type="protein sequence ID" value="RNL42540.1"/>
    <property type="molecule type" value="Genomic_DNA"/>
</dbReference>
<feature type="region of interest" description="Disordered" evidence="5">
    <location>
        <begin position="1"/>
        <end position="39"/>
    </location>
</feature>
<keyword evidence="2" id="KW-0479">Metal-binding</keyword>
<dbReference type="PANTHER" id="PTHR43344">
    <property type="entry name" value="PHOSPHOSERINE PHOSPHATASE"/>
    <property type="match status" value="1"/>
</dbReference>
<dbReference type="AlphaFoldDB" id="A0A3N0B6L0"/>
<dbReference type="InterPro" id="IPR050582">
    <property type="entry name" value="HAD-like_SerB"/>
</dbReference>
<dbReference type="GO" id="GO:0016787">
    <property type="term" value="F:hydrolase activity"/>
    <property type="evidence" value="ECO:0007669"/>
    <property type="project" value="UniProtKB-KW"/>
</dbReference>
<dbReference type="Proteomes" id="UP000278632">
    <property type="component" value="Unassembled WGS sequence"/>
</dbReference>
<evidence type="ECO:0000256" key="5">
    <source>
        <dbReference type="SAM" id="MobiDB-lite"/>
    </source>
</evidence>
<evidence type="ECO:0000256" key="4">
    <source>
        <dbReference type="ARBA" id="ARBA00022842"/>
    </source>
</evidence>
<proteinExistence type="inferred from homology"/>
<dbReference type="NCBIfam" id="TIGR01490">
    <property type="entry name" value="HAD-SF-IB-hyp1"/>
    <property type="match status" value="1"/>
</dbReference>
<dbReference type="PANTHER" id="PTHR43344:SF13">
    <property type="entry name" value="PHOSPHATASE RV3661-RELATED"/>
    <property type="match status" value="1"/>
</dbReference>
<organism evidence="6 7">
    <name type="scientific">Paraeggerthella hongkongensis</name>
    <dbReference type="NCBI Taxonomy" id="230658"/>
    <lineage>
        <taxon>Bacteria</taxon>
        <taxon>Bacillati</taxon>
        <taxon>Actinomycetota</taxon>
        <taxon>Coriobacteriia</taxon>
        <taxon>Eggerthellales</taxon>
        <taxon>Eggerthellaceae</taxon>
        <taxon>Paraeggerthella</taxon>
    </lineage>
</organism>
<dbReference type="InterPro" id="IPR036412">
    <property type="entry name" value="HAD-like_sf"/>
</dbReference>
<gene>
    <name evidence="6" type="ORF">DMP08_08545</name>
</gene>
<name>A0A3N0B6L0_9ACTN</name>
<dbReference type="InterPro" id="IPR006385">
    <property type="entry name" value="HAD_hydro_SerB1"/>
</dbReference>
<keyword evidence="4" id="KW-0460">Magnesium</keyword>
<keyword evidence="7" id="KW-1185">Reference proteome</keyword>
<dbReference type="Pfam" id="PF12710">
    <property type="entry name" value="HAD"/>
    <property type="match status" value="1"/>
</dbReference>
<accession>A0A3N0B6L0</accession>
<dbReference type="OrthoDB" id="25607at2"/>
<dbReference type="RefSeq" id="WP_123192497.1">
    <property type="nucleotide sequence ID" value="NZ_QICD01000017.1"/>
</dbReference>
<feature type="compositionally biased region" description="Polar residues" evidence="5">
    <location>
        <begin position="1"/>
        <end position="11"/>
    </location>
</feature>